<reference evidence="2 3" key="1">
    <citation type="submission" date="2016-07" db="EMBL/GenBank/DDBJ databases">
        <title>Pervasive Adenine N6-methylation of Active Genes in Fungi.</title>
        <authorList>
            <consortium name="DOE Joint Genome Institute"/>
            <person name="Mondo S.J."/>
            <person name="Dannebaum R.O."/>
            <person name="Kuo R.C."/>
            <person name="Labutti K."/>
            <person name="Haridas S."/>
            <person name="Kuo A."/>
            <person name="Salamov A."/>
            <person name="Ahrendt S.R."/>
            <person name="Lipzen A."/>
            <person name="Sullivan W."/>
            <person name="Andreopoulos W.B."/>
            <person name="Clum A."/>
            <person name="Lindquist E."/>
            <person name="Daum C."/>
            <person name="Ramamoorthy G.K."/>
            <person name="Gryganskyi A."/>
            <person name="Culley D."/>
            <person name="Magnuson J.K."/>
            <person name="James T.Y."/>
            <person name="O'Malley M.A."/>
            <person name="Stajich J.E."/>
            <person name="Spatafora J.W."/>
            <person name="Visel A."/>
            <person name="Grigoriev I.V."/>
        </authorList>
    </citation>
    <scope>NUCLEOTIDE SEQUENCE [LARGE SCALE GENOMIC DNA]</scope>
    <source>
        <strain evidence="2 3">NRRL 1336</strain>
    </source>
</reference>
<dbReference type="Proteomes" id="UP000193560">
    <property type="component" value="Unassembled WGS sequence"/>
</dbReference>
<name>A0A1X2IGW2_9FUNG</name>
<feature type="compositionally biased region" description="Polar residues" evidence="1">
    <location>
        <begin position="322"/>
        <end position="351"/>
    </location>
</feature>
<comment type="caution">
    <text evidence="2">The sequence shown here is derived from an EMBL/GenBank/DDBJ whole genome shotgun (WGS) entry which is preliminary data.</text>
</comment>
<feature type="region of interest" description="Disordered" evidence="1">
    <location>
        <begin position="142"/>
        <end position="170"/>
    </location>
</feature>
<feature type="compositionally biased region" description="Polar residues" evidence="1">
    <location>
        <begin position="375"/>
        <end position="396"/>
    </location>
</feature>
<feature type="compositionally biased region" description="Polar residues" evidence="1">
    <location>
        <begin position="262"/>
        <end position="277"/>
    </location>
</feature>
<feature type="compositionally biased region" description="Basic residues" evidence="1">
    <location>
        <begin position="405"/>
        <end position="414"/>
    </location>
</feature>
<dbReference type="AlphaFoldDB" id="A0A1X2IGW2"/>
<gene>
    <name evidence="2" type="ORF">BCR42DRAFT_414771</name>
</gene>
<evidence type="ECO:0000256" key="1">
    <source>
        <dbReference type="SAM" id="MobiDB-lite"/>
    </source>
</evidence>
<dbReference type="OrthoDB" id="2330750at2759"/>
<evidence type="ECO:0000313" key="3">
    <source>
        <dbReference type="Proteomes" id="UP000193560"/>
    </source>
</evidence>
<feature type="compositionally biased region" description="Polar residues" evidence="1">
    <location>
        <begin position="306"/>
        <end position="315"/>
    </location>
</feature>
<organism evidence="2 3">
    <name type="scientific">Absidia repens</name>
    <dbReference type="NCBI Taxonomy" id="90262"/>
    <lineage>
        <taxon>Eukaryota</taxon>
        <taxon>Fungi</taxon>
        <taxon>Fungi incertae sedis</taxon>
        <taxon>Mucoromycota</taxon>
        <taxon>Mucoromycotina</taxon>
        <taxon>Mucoromycetes</taxon>
        <taxon>Mucorales</taxon>
        <taxon>Cunninghamellaceae</taxon>
        <taxon>Absidia</taxon>
    </lineage>
</organism>
<keyword evidence="3" id="KW-1185">Reference proteome</keyword>
<feature type="region of interest" description="Disordered" evidence="1">
    <location>
        <begin position="306"/>
        <end position="354"/>
    </location>
</feature>
<feature type="region of interest" description="Disordered" evidence="1">
    <location>
        <begin position="231"/>
        <end position="291"/>
    </location>
</feature>
<feature type="region of interest" description="Disordered" evidence="1">
    <location>
        <begin position="369"/>
        <end position="422"/>
    </location>
</feature>
<proteinExistence type="predicted"/>
<protein>
    <submittedName>
        <fullName evidence="2">Uncharacterized protein</fullName>
    </submittedName>
</protein>
<evidence type="ECO:0000313" key="2">
    <source>
        <dbReference type="EMBL" id="ORZ16307.1"/>
    </source>
</evidence>
<accession>A0A1X2IGW2</accession>
<dbReference type="EMBL" id="MCGE01000011">
    <property type="protein sequence ID" value="ORZ16307.1"/>
    <property type="molecule type" value="Genomic_DNA"/>
</dbReference>
<sequence length="422" mass="47490">MVEKSRMTLQKLARWHPGQSNSVHDRKDSAALWEGSLQPLEHEDLKQGALYIIKIHRVSVGLFQGWNDDMCCFTVLRSENEPLRWSHARYLPGDFDAFDAFDEAGNPPVHLWTRFLHVDVPVNWFVIFEEARRKQREWTAHVFGQQQQQQQQQEPYHHDPASIGTNAGLQPGMVIGGHPHHQLQQQPFAVDEDYSDHDTFSAAPSQYLRSERMSSISSLQLPLDARPDENIQMQPPPTTSATVHVYSPPHSSIAANIPPSPASNQYQSSINETNQPHLSDAPLQPSDKYNTASSVQPMVTKYNETNHQISGSQPHTTSSSSLPNVTTETQIPSLSPTTLTNQQPTTMRSSPLPTPKQMEIALDELSFPHDDDQFSIHSDYQPNINAPDSSITEDQPNSSSNNSNWKKRSIKKMLSRSSNIAK</sequence>